<dbReference type="Proteomes" id="UP001490816">
    <property type="component" value="Unassembled WGS sequence"/>
</dbReference>
<gene>
    <name evidence="1" type="ORF">WMO39_09645</name>
</gene>
<evidence type="ECO:0000313" key="1">
    <source>
        <dbReference type="EMBL" id="MEQ2470584.1"/>
    </source>
</evidence>
<name>A0ABV1FFA2_9FIRM</name>
<comment type="caution">
    <text evidence="1">The sequence shown here is derived from an EMBL/GenBank/DDBJ whole genome shotgun (WGS) entry which is preliminary data.</text>
</comment>
<protein>
    <recommendedName>
        <fullName evidence="3">MarR family transcriptional regulator</fullName>
    </recommendedName>
</protein>
<evidence type="ECO:0000313" key="2">
    <source>
        <dbReference type="Proteomes" id="UP001490816"/>
    </source>
</evidence>
<accession>A0ABV1FFA2</accession>
<organism evidence="1 2">
    <name type="scientific">Ruminococcoides intestinale</name>
    <dbReference type="NCBI Taxonomy" id="3133162"/>
    <lineage>
        <taxon>Bacteria</taxon>
        <taxon>Bacillati</taxon>
        <taxon>Bacillota</taxon>
        <taxon>Clostridia</taxon>
        <taxon>Eubacteriales</taxon>
        <taxon>Oscillospiraceae</taxon>
        <taxon>Ruminococcoides</taxon>
    </lineage>
</organism>
<evidence type="ECO:0008006" key="3">
    <source>
        <dbReference type="Google" id="ProtNLM"/>
    </source>
</evidence>
<keyword evidence="2" id="KW-1185">Reference proteome</keyword>
<proteinExistence type="predicted"/>
<reference evidence="1 2" key="1">
    <citation type="submission" date="2024-03" db="EMBL/GenBank/DDBJ databases">
        <title>Human intestinal bacterial collection.</title>
        <authorList>
            <person name="Pauvert C."/>
            <person name="Hitch T.C.A."/>
            <person name="Clavel T."/>
        </authorList>
    </citation>
    <scope>NUCLEOTIDE SEQUENCE [LARGE SCALE GENOMIC DNA]</scope>
    <source>
        <strain evidence="1 2">CLA-JM-H38</strain>
    </source>
</reference>
<dbReference type="EMBL" id="JBBMEZ010000030">
    <property type="protein sequence ID" value="MEQ2470584.1"/>
    <property type="molecule type" value="Genomic_DNA"/>
</dbReference>
<sequence length="217" mass="24869">MLESELVEQIENYLNKYQIRYAKEVRMGIGVPDVSINIGASKSMPVITDFYLLSIVEYLNSKSSATVGEISDCFGFDKSKTTNYINQLQSEKVVIQNGDRIRIKRKVLGLNLGKTISIEAKLKDWKSGILQAERYLMFSDYSYLALPKDKIKNVNIEHLNKSGIGLLSVDMFGIEEIIKPSMSTECEYKQKYMLTSSIIKRYPHTIKRRKDNVFSKL</sequence>